<organism evidence="3">
    <name type="scientific">Schlesneria paludicola</name>
    <dbReference type="NCBI Taxonomy" id="360056"/>
    <lineage>
        <taxon>Bacteria</taxon>
        <taxon>Pseudomonadati</taxon>
        <taxon>Planctomycetota</taxon>
        <taxon>Planctomycetia</taxon>
        <taxon>Planctomycetales</taxon>
        <taxon>Planctomycetaceae</taxon>
        <taxon>Schlesneria</taxon>
    </lineage>
</organism>
<gene>
    <name evidence="3" type="ORF">ENS64_08510</name>
</gene>
<sequence>MHWMCLGNSRKASLGLLLLLAGCGGTQADYSQLKLVPAGGRVTLDGQPLVGAVVTFDAEDGQFSYGLTDSDGSYKLQLDSVQAGVTPGKKIVRISTARKILGLNTAEGGGGESEDAEAAERSAERVPPRYNSQSELTVEVTPSQTQYNFDLTTATP</sequence>
<name>A0A7C4QRJ3_9PLAN</name>
<evidence type="ECO:0000256" key="1">
    <source>
        <dbReference type="SAM" id="MobiDB-lite"/>
    </source>
</evidence>
<protein>
    <submittedName>
        <fullName evidence="3">Carboxypeptidase regulatory-like domain-containing protein</fullName>
    </submittedName>
</protein>
<dbReference type="AlphaFoldDB" id="A0A7C4QRJ3"/>
<accession>A0A7C4QRJ3</accession>
<dbReference type="EMBL" id="DSVQ01000012">
    <property type="protein sequence ID" value="HGT39289.1"/>
    <property type="molecule type" value="Genomic_DNA"/>
</dbReference>
<feature type="signal peptide" evidence="2">
    <location>
        <begin position="1"/>
        <end position="28"/>
    </location>
</feature>
<feature type="compositionally biased region" description="Basic and acidic residues" evidence="1">
    <location>
        <begin position="118"/>
        <end position="127"/>
    </location>
</feature>
<feature type="compositionally biased region" description="Polar residues" evidence="1">
    <location>
        <begin position="130"/>
        <end position="156"/>
    </location>
</feature>
<feature type="chain" id="PRO_5027654135" evidence="2">
    <location>
        <begin position="29"/>
        <end position="156"/>
    </location>
</feature>
<comment type="caution">
    <text evidence="3">The sequence shown here is derived from an EMBL/GenBank/DDBJ whole genome shotgun (WGS) entry which is preliminary data.</text>
</comment>
<proteinExistence type="predicted"/>
<evidence type="ECO:0000313" key="3">
    <source>
        <dbReference type="EMBL" id="HGT39289.1"/>
    </source>
</evidence>
<evidence type="ECO:0000256" key="2">
    <source>
        <dbReference type="SAM" id="SignalP"/>
    </source>
</evidence>
<keyword evidence="2" id="KW-0732">Signal</keyword>
<keyword evidence="3" id="KW-0378">Hydrolase</keyword>
<keyword evidence="3" id="KW-0645">Protease</keyword>
<reference evidence="3" key="1">
    <citation type="journal article" date="2020" name="mSystems">
        <title>Genome- and Community-Level Interaction Insights into Carbon Utilization and Element Cycling Functions of Hydrothermarchaeota in Hydrothermal Sediment.</title>
        <authorList>
            <person name="Zhou Z."/>
            <person name="Liu Y."/>
            <person name="Xu W."/>
            <person name="Pan J."/>
            <person name="Luo Z.H."/>
            <person name="Li M."/>
        </authorList>
    </citation>
    <scope>NUCLEOTIDE SEQUENCE [LARGE SCALE GENOMIC DNA]</scope>
    <source>
        <strain evidence="3">SpSt-508</strain>
    </source>
</reference>
<feature type="region of interest" description="Disordered" evidence="1">
    <location>
        <begin position="104"/>
        <end position="156"/>
    </location>
</feature>
<keyword evidence="3" id="KW-0121">Carboxypeptidase</keyword>
<dbReference type="GO" id="GO:0004180">
    <property type="term" value="F:carboxypeptidase activity"/>
    <property type="evidence" value="ECO:0007669"/>
    <property type="project" value="UniProtKB-KW"/>
</dbReference>